<dbReference type="Proteomes" id="UP000095342">
    <property type="component" value="Chromosome"/>
</dbReference>
<dbReference type="RefSeq" id="WP_070072433.1">
    <property type="nucleotide sequence ID" value="NZ_CP017448.1"/>
</dbReference>
<evidence type="ECO:0000313" key="4">
    <source>
        <dbReference type="EMBL" id="AOV16850.1"/>
    </source>
</evidence>
<evidence type="ECO:0000256" key="3">
    <source>
        <dbReference type="SAM" id="MobiDB-lite"/>
    </source>
</evidence>
<dbReference type="GO" id="GO:0006355">
    <property type="term" value="P:regulation of DNA-templated transcription"/>
    <property type="evidence" value="ECO:0007669"/>
    <property type="project" value="InterPro"/>
</dbReference>
<proteinExistence type="inferred from homology"/>
<accession>A0A1D8K7E0</accession>
<dbReference type="SUPFAM" id="SSF47598">
    <property type="entry name" value="Ribbon-helix-helix"/>
    <property type="match status" value="1"/>
</dbReference>
<evidence type="ECO:0000256" key="1">
    <source>
        <dbReference type="ARBA" id="ARBA00022649"/>
    </source>
</evidence>
<name>A0A1D8K7E0_9GAMM</name>
<feature type="region of interest" description="Disordered" evidence="3">
    <location>
        <begin position="69"/>
        <end position="92"/>
    </location>
</feature>
<feature type="compositionally biased region" description="Polar residues" evidence="3">
    <location>
        <begin position="78"/>
        <end position="92"/>
    </location>
</feature>
<dbReference type="PANTHER" id="PTHR35401">
    <property type="entry name" value="COPG FAMILY HELIX-TURN-HELIX PROTEIN-RELATED-RELATED"/>
    <property type="match status" value="1"/>
</dbReference>
<organism evidence="4 5">
    <name type="scientific">Acidihalobacter aeolianus</name>
    <dbReference type="NCBI Taxonomy" id="2792603"/>
    <lineage>
        <taxon>Bacteria</taxon>
        <taxon>Pseudomonadati</taxon>
        <taxon>Pseudomonadota</taxon>
        <taxon>Gammaproteobacteria</taxon>
        <taxon>Chromatiales</taxon>
        <taxon>Ectothiorhodospiraceae</taxon>
        <taxon>Acidihalobacter</taxon>
    </lineage>
</organism>
<reference evidence="4 5" key="1">
    <citation type="submission" date="2016-09" db="EMBL/GenBank/DDBJ databases">
        <title>Acidihalobacter prosperus V6 (DSM14174).</title>
        <authorList>
            <person name="Khaleque H.N."/>
            <person name="Ramsay J.P."/>
            <person name="Murphy R.J.T."/>
            <person name="Kaksonen A.H."/>
            <person name="Boxall N.J."/>
            <person name="Watkin E.L.J."/>
        </authorList>
    </citation>
    <scope>NUCLEOTIDE SEQUENCE [LARGE SCALE GENOMIC DNA]</scope>
    <source>
        <strain evidence="4 5">V6</strain>
    </source>
</reference>
<dbReference type="InterPro" id="IPR014795">
    <property type="entry name" value="TacA_1-like"/>
</dbReference>
<dbReference type="KEGG" id="aaeo:BJI67_07050"/>
<evidence type="ECO:0000313" key="5">
    <source>
        <dbReference type="Proteomes" id="UP000095342"/>
    </source>
</evidence>
<dbReference type="Pfam" id="PF08681">
    <property type="entry name" value="TacA1"/>
    <property type="match status" value="1"/>
</dbReference>
<evidence type="ECO:0008006" key="6">
    <source>
        <dbReference type="Google" id="ProtNLM"/>
    </source>
</evidence>
<sequence length="92" mass="10537">MTAAATKDRMEIRVLRSEKELVTLAAELEGIKVSRFVWDYAIKRARKIVARAQRITTTEEGYRQILDALENPPEPNTELKNAMSQYLSNKAK</sequence>
<dbReference type="InterPro" id="IPR010985">
    <property type="entry name" value="Ribbon_hlx_hlx"/>
</dbReference>
<dbReference type="AlphaFoldDB" id="A0A1D8K7E0"/>
<evidence type="ECO:0000256" key="2">
    <source>
        <dbReference type="ARBA" id="ARBA00049988"/>
    </source>
</evidence>
<dbReference type="EMBL" id="CP017448">
    <property type="protein sequence ID" value="AOV16850.1"/>
    <property type="molecule type" value="Genomic_DNA"/>
</dbReference>
<dbReference type="Gene3D" id="1.20.5.780">
    <property type="entry name" value="Single helix bin"/>
    <property type="match status" value="1"/>
</dbReference>
<dbReference type="PANTHER" id="PTHR35401:SF2">
    <property type="entry name" value="ABC-TYPE TRANSPORT SYSTEM"/>
    <property type="match status" value="1"/>
</dbReference>
<protein>
    <recommendedName>
        <fullName evidence="6">DUF1778 domain-containing protein</fullName>
    </recommendedName>
</protein>
<comment type="similarity">
    <text evidence="2">Belongs to the TacA antitoxin family.</text>
</comment>
<keyword evidence="5" id="KW-1185">Reference proteome</keyword>
<gene>
    <name evidence="4" type="ORF">BJI67_07050</name>
</gene>
<keyword evidence="1" id="KW-1277">Toxin-antitoxin system</keyword>